<dbReference type="AlphaFoldDB" id="W8BC44"/>
<name>W8BC44_CERCA</name>
<sequence length="194" mass="22110">MKIRRNQLNLPRISFVVLSFLFSFKAATAAASILTAAELRQDKAPHNTFATRNVRPQQQQHQQLDQPHTRYVRRPQAFNALLTSVGQLSDSPLRQPHQRRPHQRAGHSKLTKTKEHTLKRLGRAVNDGESGDADDYNEEGPAWPEQAGGDDGVNFVEQWIRDSFGEMFGSVMEWVLRCIDAIWKFFATAEEEAE</sequence>
<evidence type="ECO:0000313" key="3">
    <source>
        <dbReference type="EMBL" id="JAB98820.1"/>
    </source>
</evidence>
<feature type="signal peptide" evidence="2">
    <location>
        <begin position="1"/>
        <end position="29"/>
    </location>
</feature>
<evidence type="ECO:0000256" key="2">
    <source>
        <dbReference type="SAM" id="SignalP"/>
    </source>
</evidence>
<feature type="chain" id="PRO_5004906166" evidence="2">
    <location>
        <begin position="30"/>
        <end position="194"/>
    </location>
</feature>
<accession>W8BC44</accession>
<protein>
    <submittedName>
        <fullName evidence="3">Uncharacterized protein</fullName>
    </submittedName>
</protein>
<keyword evidence="2" id="KW-0732">Signal</keyword>
<dbReference type="EMBL" id="GAMC01007735">
    <property type="protein sequence ID" value="JAB98820.1"/>
    <property type="molecule type" value="mRNA"/>
</dbReference>
<organism evidence="3">
    <name type="scientific">Ceratitis capitata</name>
    <name type="common">Mediterranean fruit fly</name>
    <name type="synonym">Tephritis capitata</name>
    <dbReference type="NCBI Taxonomy" id="7213"/>
    <lineage>
        <taxon>Eukaryota</taxon>
        <taxon>Metazoa</taxon>
        <taxon>Ecdysozoa</taxon>
        <taxon>Arthropoda</taxon>
        <taxon>Hexapoda</taxon>
        <taxon>Insecta</taxon>
        <taxon>Pterygota</taxon>
        <taxon>Neoptera</taxon>
        <taxon>Endopterygota</taxon>
        <taxon>Diptera</taxon>
        <taxon>Brachycera</taxon>
        <taxon>Muscomorpha</taxon>
        <taxon>Tephritoidea</taxon>
        <taxon>Tephritidae</taxon>
        <taxon>Ceratitis</taxon>
        <taxon>Ceratitis</taxon>
    </lineage>
</organism>
<feature type="compositionally biased region" description="Acidic residues" evidence="1">
    <location>
        <begin position="129"/>
        <end position="138"/>
    </location>
</feature>
<evidence type="ECO:0000256" key="1">
    <source>
        <dbReference type="SAM" id="MobiDB-lite"/>
    </source>
</evidence>
<feature type="compositionally biased region" description="Basic residues" evidence="1">
    <location>
        <begin position="96"/>
        <end position="111"/>
    </location>
</feature>
<reference evidence="3" key="2">
    <citation type="journal article" date="2014" name="BMC Genomics">
        <title>A genomic perspective to assessing quality of mass-reared SIT flies used in Mediterranean fruit fly (Ceratitis capitata) eradication in California.</title>
        <authorList>
            <person name="Calla B."/>
            <person name="Hall B."/>
            <person name="Hou S."/>
            <person name="Geib S.M."/>
        </authorList>
    </citation>
    <scope>NUCLEOTIDE SEQUENCE</scope>
</reference>
<dbReference type="OrthoDB" id="7965789at2759"/>
<proteinExistence type="evidence at transcript level"/>
<reference evidence="3" key="1">
    <citation type="submission" date="2013-07" db="EMBL/GenBank/DDBJ databases">
        <authorList>
            <person name="Geib S."/>
        </authorList>
    </citation>
    <scope>NUCLEOTIDE SEQUENCE</scope>
</reference>
<feature type="region of interest" description="Disordered" evidence="1">
    <location>
        <begin position="89"/>
        <end position="150"/>
    </location>
</feature>